<organism evidence="1 2">
    <name type="scientific">Fusarium venenatum</name>
    <dbReference type="NCBI Taxonomy" id="56646"/>
    <lineage>
        <taxon>Eukaryota</taxon>
        <taxon>Fungi</taxon>
        <taxon>Dikarya</taxon>
        <taxon>Ascomycota</taxon>
        <taxon>Pezizomycotina</taxon>
        <taxon>Sordariomycetes</taxon>
        <taxon>Hypocreomycetidae</taxon>
        <taxon>Hypocreales</taxon>
        <taxon>Nectriaceae</taxon>
        <taxon>Fusarium</taxon>
    </lineage>
</organism>
<dbReference type="AlphaFoldDB" id="A0A2L2U4W9"/>
<dbReference type="Proteomes" id="UP000245910">
    <property type="component" value="Chromosome III"/>
</dbReference>
<proteinExistence type="predicted"/>
<keyword evidence="2" id="KW-1185">Reference proteome</keyword>
<sequence length="77" mass="8766">MVNPLVMSSKKSTFATVCIVSYNTELVTLLLTETVNHRLEADIAHNAQLKRTMTKDSLTISYDWEVLIFQGYRNVDS</sequence>
<name>A0A2L2U4W9_9HYPO</name>
<dbReference type="EMBL" id="LN649231">
    <property type="protein sequence ID" value="CEI70325.1"/>
    <property type="molecule type" value="Genomic_DNA"/>
</dbReference>
<reference evidence="2" key="1">
    <citation type="submission" date="2014-10" db="EMBL/GenBank/DDBJ databases">
        <authorList>
            <person name="King R."/>
        </authorList>
    </citation>
    <scope>NUCLEOTIDE SEQUENCE [LARGE SCALE GENOMIC DNA]</scope>
    <source>
        <strain evidence="2">A3/5</strain>
    </source>
</reference>
<evidence type="ECO:0000313" key="1">
    <source>
        <dbReference type="EMBL" id="CEI70325.1"/>
    </source>
</evidence>
<accession>A0A2L2U4W9</accession>
<protein>
    <submittedName>
        <fullName evidence="1">Uncharacterized protein</fullName>
    </submittedName>
</protein>
<evidence type="ECO:0000313" key="2">
    <source>
        <dbReference type="Proteomes" id="UP000245910"/>
    </source>
</evidence>